<protein>
    <submittedName>
        <fullName evidence="4 5">Aha1_N domain-containing protein</fullName>
    </submittedName>
</protein>
<evidence type="ECO:0000313" key="5">
    <source>
        <dbReference type="WBParaSite" id="TCONS_00007798.p1"/>
    </source>
</evidence>
<sequence>MAKWGEGDPRWIVEERADGTNVNNWHWSAKNATGWSKGELKKLLTGIEVSKGPIVIKFEEIKSIEGEASANNRKAKLIFLYEWIIKVSFVARVSGFESEYKGSIEIPNLSDENDADEIDVQTTIETRGPHEAEIRNILSREGTKLIQDQCGKYIKNLREEFSKGLILPTNSIKPQVISSGKTTIVDKKSFQNTIVESKSEVKEEKKPSGPINVTTFETKDSFKVSPDVLFKLVFEKENVARWSNSQPKVYSFEEGGEFSLMGGQISGKFINIVENDEVKLKWRLKSYPVDHFADVTIKIIDQRDSSDLVIKAEGVPKNNLEDTKIGFERYYCQFLGRTFMCALTLE</sequence>
<dbReference type="STRING" id="6248.A0A0K0ENL5"/>
<dbReference type="GO" id="GO:0006457">
    <property type="term" value="P:protein folding"/>
    <property type="evidence" value="ECO:0007669"/>
    <property type="project" value="TreeGrafter"/>
</dbReference>
<dbReference type="SUPFAM" id="SSF55961">
    <property type="entry name" value="Bet v1-like"/>
    <property type="match status" value="1"/>
</dbReference>
<dbReference type="GO" id="GO:0001671">
    <property type="term" value="F:ATPase activator activity"/>
    <property type="evidence" value="ECO:0007669"/>
    <property type="project" value="InterPro"/>
</dbReference>
<name>A0A0K0ENL5_STRER</name>
<dbReference type="InterPro" id="IPR013538">
    <property type="entry name" value="ASHA1/2-like_C"/>
</dbReference>
<reference evidence="4" key="1">
    <citation type="submission" date="2015-08" db="UniProtKB">
        <authorList>
            <consortium name="WormBaseParasite"/>
        </authorList>
    </citation>
    <scope>IDENTIFICATION</scope>
</reference>
<evidence type="ECO:0000256" key="1">
    <source>
        <dbReference type="ARBA" id="ARBA00006817"/>
    </source>
</evidence>
<dbReference type="Gene3D" id="3.15.10.20">
    <property type="entry name" value="Activator of Hsp90 ATPase Aha1, N-terminal domain"/>
    <property type="match status" value="1"/>
</dbReference>
<comment type="similarity">
    <text evidence="1">Belongs to the AHA1 family.</text>
</comment>
<dbReference type="AlphaFoldDB" id="A0A0K0ENL5"/>
<dbReference type="GO" id="GO:0051087">
    <property type="term" value="F:protein-folding chaperone binding"/>
    <property type="evidence" value="ECO:0007669"/>
    <property type="project" value="InterPro"/>
</dbReference>
<dbReference type="InterPro" id="IPR015310">
    <property type="entry name" value="AHSA1-like_N"/>
</dbReference>
<evidence type="ECO:0000313" key="4">
    <source>
        <dbReference type="WBParaSite" id="SSTP_0001105200.1"/>
    </source>
</evidence>
<evidence type="ECO:0000313" key="3">
    <source>
        <dbReference type="Proteomes" id="UP000035681"/>
    </source>
</evidence>
<dbReference type="PANTHER" id="PTHR13009">
    <property type="entry name" value="HEAT SHOCK PROTEIN 90 HSP90 CO-CHAPERONE AHA-1"/>
    <property type="match status" value="1"/>
</dbReference>
<feature type="domain" description="Activator of Hsp90 ATPase AHSA1-like N-terminal" evidence="2">
    <location>
        <begin position="29"/>
        <end position="163"/>
    </location>
</feature>
<dbReference type="GO" id="GO:0005829">
    <property type="term" value="C:cytosol"/>
    <property type="evidence" value="ECO:0007669"/>
    <property type="project" value="TreeGrafter"/>
</dbReference>
<evidence type="ECO:0000259" key="2">
    <source>
        <dbReference type="SMART" id="SM01000"/>
    </source>
</evidence>
<organism evidence="4">
    <name type="scientific">Strongyloides stercoralis</name>
    <name type="common">Threadworm</name>
    <dbReference type="NCBI Taxonomy" id="6248"/>
    <lineage>
        <taxon>Eukaryota</taxon>
        <taxon>Metazoa</taxon>
        <taxon>Ecdysozoa</taxon>
        <taxon>Nematoda</taxon>
        <taxon>Chromadorea</taxon>
        <taxon>Rhabditida</taxon>
        <taxon>Tylenchina</taxon>
        <taxon>Panagrolaimomorpha</taxon>
        <taxon>Strongyloidoidea</taxon>
        <taxon>Strongyloididae</taxon>
        <taxon>Strongyloides</taxon>
    </lineage>
</organism>
<dbReference type="Pfam" id="PF09229">
    <property type="entry name" value="Aha1_N"/>
    <property type="match status" value="1"/>
</dbReference>
<dbReference type="WBParaSite" id="SSTP_0001105200.1">
    <property type="protein sequence ID" value="SSTP_0001105200.1"/>
    <property type="gene ID" value="SSTP_0001105200"/>
</dbReference>
<dbReference type="InterPro" id="IPR023393">
    <property type="entry name" value="START-like_dom_sf"/>
</dbReference>
<dbReference type="Gene3D" id="3.30.530.20">
    <property type="match status" value="1"/>
</dbReference>
<dbReference type="InterPro" id="IPR036338">
    <property type="entry name" value="Aha1"/>
</dbReference>
<proteinExistence type="inferred from homology"/>
<dbReference type="Pfam" id="PF08327">
    <property type="entry name" value="AHSA1"/>
    <property type="match status" value="1"/>
</dbReference>
<dbReference type="Proteomes" id="UP000035681">
    <property type="component" value="Unplaced"/>
</dbReference>
<dbReference type="SUPFAM" id="SSF103111">
    <property type="entry name" value="Activator of Hsp90 ATPase, Aha1"/>
    <property type="match status" value="1"/>
</dbReference>
<keyword evidence="3" id="KW-1185">Reference proteome</keyword>
<dbReference type="PANTHER" id="PTHR13009:SF22">
    <property type="entry name" value="LD43819P"/>
    <property type="match status" value="1"/>
</dbReference>
<dbReference type="WBParaSite" id="TCONS_00007798.p1">
    <property type="protein sequence ID" value="TCONS_00007798.p1"/>
    <property type="gene ID" value="XLOC_005810"/>
</dbReference>
<accession>A0A0K0ENL5</accession>
<dbReference type="SMART" id="SM01000">
    <property type="entry name" value="Aha1_N"/>
    <property type="match status" value="1"/>
</dbReference>